<sequence length="110" mass="12910">MNCQKAQACIDHYLNGTISDNDLEEFVYHIRNCQACYEDLEIYYIVDMAQKYLDEDQEESYNISQLLEEDIHDKLTRMRRRQHLRTFVFIAGCLMLGLAVTGACIIMGYL</sequence>
<protein>
    <recommendedName>
        <fullName evidence="4">Zinc-finger domain-containing protein</fullName>
    </recommendedName>
</protein>
<keyword evidence="1" id="KW-1133">Transmembrane helix</keyword>
<dbReference type="RefSeq" id="WP_049898078.1">
    <property type="nucleotide sequence ID" value="NZ_CABLBR010000007.1"/>
</dbReference>
<keyword evidence="1" id="KW-0472">Membrane</keyword>
<accession>A0ABY5VIK9</accession>
<reference evidence="2" key="1">
    <citation type="journal article" date="2022" name="Cell">
        <title>Design, construction, and in vivo augmentation of a complex gut microbiome.</title>
        <authorList>
            <person name="Cheng A.G."/>
            <person name="Ho P.Y."/>
            <person name="Aranda-Diaz A."/>
            <person name="Jain S."/>
            <person name="Yu F.B."/>
            <person name="Meng X."/>
            <person name="Wang M."/>
            <person name="Iakiviak M."/>
            <person name="Nagashima K."/>
            <person name="Zhao A."/>
            <person name="Murugkar P."/>
            <person name="Patil A."/>
            <person name="Atabakhsh K."/>
            <person name="Weakley A."/>
            <person name="Yan J."/>
            <person name="Brumbaugh A.R."/>
            <person name="Higginbottom S."/>
            <person name="Dimas A."/>
            <person name="Shiver A.L."/>
            <person name="Deutschbauer A."/>
            <person name="Neff N."/>
            <person name="Sonnenburg J.L."/>
            <person name="Huang K.C."/>
            <person name="Fischbach M.A."/>
        </authorList>
    </citation>
    <scope>NUCLEOTIDE SEQUENCE</scope>
    <source>
        <strain evidence="2">DSM 19829</strain>
    </source>
</reference>
<proteinExistence type="predicted"/>
<dbReference type="EMBL" id="CP102290">
    <property type="protein sequence ID" value="UWP59811.1"/>
    <property type="molecule type" value="Genomic_DNA"/>
</dbReference>
<feature type="transmembrane region" description="Helical" evidence="1">
    <location>
        <begin position="87"/>
        <end position="109"/>
    </location>
</feature>
<organism evidence="2 3">
    <name type="scientific">Ruminococcus gauvreauii</name>
    <dbReference type="NCBI Taxonomy" id="438033"/>
    <lineage>
        <taxon>Bacteria</taxon>
        <taxon>Bacillati</taxon>
        <taxon>Bacillota</taxon>
        <taxon>Clostridia</taxon>
        <taxon>Eubacteriales</taxon>
        <taxon>Oscillospiraceae</taxon>
        <taxon>Ruminococcus</taxon>
    </lineage>
</organism>
<gene>
    <name evidence="2" type="ORF">NQ502_01745</name>
</gene>
<evidence type="ECO:0000256" key="1">
    <source>
        <dbReference type="SAM" id="Phobius"/>
    </source>
</evidence>
<keyword evidence="1" id="KW-0812">Transmembrane</keyword>
<keyword evidence="3" id="KW-1185">Reference proteome</keyword>
<evidence type="ECO:0008006" key="4">
    <source>
        <dbReference type="Google" id="ProtNLM"/>
    </source>
</evidence>
<dbReference type="Proteomes" id="UP001060164">
    <property type="component" value="Chromosome"/>
</dbReference>
<evidence type="ECO:0000313" key="2">
    <source>
        <dbReference type="EMBL" id="UWP59811.1"/>
    </source>
</evidence>
<name>A0ABY5VIK9_9FIRM</name>
<evidence type="ECO:0000313" key="3">
    <source>
        <dbReference type="Proteomes" id="UP001060164"/>
    </source>
</evidence>